<reference evidence="2" key="2">
    <citation type="submission" date="2010-04" db="EMBL/GenBank/DDBJ databases">
        <authorList>
            <person name="Buell R."/>
            <person name="Hamilton J."/>
            <person name="Hostetler J."/>
        </authorList>
    </citation>
    <scope>NUCLEOTIDE SEQUENCE [LARGE SCALE GENOMIC DNA]</scope>
    <source>
        <strain evidence="2">DAOM:BR144</strain>
    </source>
</reference>
<protein>
    <submittedName>
        <fullName evidence="1">Uncharacterized protein</fullName>
    </submittedName>
</protein>
<dbReference type="EMBL" id="GL376627">
    <property type="status" value="NOT_ANNOTATED_CDS"/>
    <property type="molecule type" value="Genomic_DNA"/>
</dbReference>
<name>K3X7P6_GLOUD</name>
<dbReference type="Proteomes" id="UP000019132">
    <property type="component" value="Unassembled WGS sequence"/>
</dbReference>
<dbReference type="VEuPathDB" id="FungiDB:PYU1_G013216"/>
<dbReference type="HOGENOM" id="CLU_157608_0_0_1"/>
<reference evidence="1" key="3">
    <citation type="submission" date="2015-02" db="UniProtKB">
        <authorList>
            <consortium name="EnsemblProtists"/>
        </authorList>
    </citation>
    <scope>IDENTIFICATION</scope>
    <source>
        <strain evidence="1">DAOM BR144</strain>
    </source>
</reference>
<dbReference type="OMA" id="TENAPHV"/>
<dbReference type="AlphaFoldDB" id="K3X7P6"/>
<sequence>MMQRTLIIDYWDRSEECLERKWDHMDMIDEVSPSREEHILSTTLRDEHIILEPNMFPYTTPDGIEHWTLWSRNEMGDQEVEAYVSSWITENAPHVKSWNFDENSSRSIDLFHVHVYFQVEAGQRVLLCESERQ</sequence>
<proteinExistence type="predicted"/>
<reference evidence="2" key="1">
    <citation type="journal article" date="2010" name="Genome Biol.">
        <title>Genome sequence of the necrotrophic plant pathogen Pythium ultimum reveals original pathogenicity mechanisms and effector repertoire.</title>
        <authorList>
            <person name="Levesque C.A."/>
            <person name="Brouwer H."/>
            <person name="Cano L."/>
            <person name="Hamilton J.P."/>
            <person name="Holt C."/>
            <person name="Huitema E."/>
            <person name="Raffaele S."/>
            <person name="Robideau G.P."/>
            <person name="Thines M."/>
            <person name="Win J."/>
            <person name="Zerillo M.M."/>
            <person name="Beakes G.W."/>
            <person name="Boore J.L."/>
            <person name="Busam D."/>
            <person name="Dumas B."/>
            <person name="Ferriera S."/>
            <person name="Fuerstenberg S.I."/>
            <person name="Gachon C.M."/>
            <person name="Gaulin E."/>
            <person name="Govers F."/>
            <person name="Grenville-Briggs L."/>
            <person name="Horner N."/>
            <person name="Hostetler J."/>
            <person name="Jiang R.H."/>
            <person name="Johnson J."/>
            <person name="Krajaejun T."/>
            <person name="Lin H."/>
            <person name="Meijer H.J."/>
            <person name="Moore B."/>
            <person name="Morris P."/>
            <person name="Phuntmart V."/>
            <person name="Puiu D."/>
            <person name="Shetty J."/>
            <person name="Stajich J.E."/>
            <person name="Tripathy S."/>
            <person name="Wawra S."/>
            <person name="van West P."/>
            <person name="Whitty B.R."/>
            <person name="Coutinho P.M."/>
            <person name="Henrissat B."/>
            <person name="Martin F."/>
            <person name="Thomas P.D."/>
            <person name="Tyler B.M."/>
            <person name="De Vries R.P."/>
            <person name="Kamoun S."/>
            <person name="Yandell M."/>
            <person name="Tisserat N."/>
            <person name="Buell C.R."/>
        </authorList>
    </citation>
    <scope>NUCLEOTIDE SEQUENCE</scope>
    <source>
        <strain evidence="2">DAOM:BR144</strain>
    </source>
</reference>
<evidence type="ECO:0000313" key="1">
    <source>
        <dbReference type="EnsemblProtists" id="PYU1_T013245"/>
    </source>
</evidence>
<dbReference type="EnsemblProtists" id="PYU1_T013245">
    <property type="protein sequence ID" value="PYU1_T013245"/>
    <property type="gene ID" value="PYU1_G013216"/>
</dbReference>
<dbReference type="eggNOG" id="ENOG502S6YE">
    <property type="taxonomic scope" value="Eukaryota"/>
</dbReference>
<organism evidence="1 2">
    <name type="scientific">Globisporangium ultimum (strain ATCC 200006 / CBS 805.95 / DAOM BR144)</name>
    <name type="common">Pythium ultimum</name>
    <dbReference type="NCBI Taxonomy" id="431595"/>
    <lineage>
        <taxon>Eukaryota</taxon>
        <taxon>Sar</taxon>
        <taxon>Stramenopiles</taxon>
        <taxon>Oomycota</taxon>
        <taxon>Peronosporomycetes</taxon>
        <taxon>Pythiales</taxon>
        <taxon>Pythiaceae</taxon>
        <taxon>Globisporangium</taxon>
    </lineage>
</organism>
<evidence type="ECO:0000313" key="2">
    <source>
        <dbReference type="Proteomes" id="UP000019132"/>
    </source>
</evidence>
<accession>K3X7P6</accession>
<keyword evidence="2" id="KW-1185">Reference proteome</keyword>
<dbReference type="InParanoid" id="K3X7P6"/>